<dbReference type="PANTHER" id="PTHR41324">
    <property type="entry name" value="MEMBRANE PROTEIN-RELATED"/>
    <property type="match status" value="1"/>
</dbReference>
<dbReference type="InterPro" id="IPR018710">
    <property type="entry name" value="DUF2232"/>
</dbReference>
<proteinExistence type="predicted"/>
<feature type="transmembrane region" description="Helical" evidence="1">
    <location>
        <begin position="12"/>
        <end position="42"/>
    </location>
</feature>
<sequence>MPSKTKQLAENALMLGIALVLLFLSTYTVLGALVGILVPLPFLFLGMSRTIPNLVWISLAFTFLGWIITGPITAFVALGFAIWGAVMGIVYTKRGTALSGITAGAAAVFLGFLFMLAFMIFGMKTNFDAIMQQAASLRPTFMPKEQYDQAMQMGKMLIPVSLIMFSFISSGIVHWLARLMGKRLRRPVPVLPPIREWNFPRSLLYYYFIAMIAMLVFGASMQGTFWESAVLNVKVMLDAVFTLQGLSFCLFAAHLYGWKRLTPVLIVCLFIFPFLTTILSLVGIFDLGIRLRDKLETRVKRG</sequence>
<feature type="transmembrane region" description="Helical" evidence="1">
    <location>
        <begin position="98"/>
        <end position="121"/>
    </location>
</feature>
<dbReference type="Pfam" id="PF09991">
    <property type="entry name" value="DUF2232"/>
    <property type="match status" value="1"/>
</dbReference>
<dbReference type="Proteomes" id="UP001256827">
    <property type="component" value="Chromosome"/>
</dbReference>
<name>A0ABY9T4I9_BREBE</name>
<dbReference type="PANTHER" id="PTHR41324:SF1">
    <property type="entry name" value="DUF2232 DOMAIN-CONTAINING PROTEIN"/>
    <property type="match status" value="1"/>
</dbReference>
<dbReference type="RefSeq" id="WP_310767556.1">
    <property type="nucleotide sequence ID" value="NZ_CP134050.1"/>
</dbReference>
<organism evidence="2 3">
    <name type="scientific">Brevibacillus brevis</name>
    <name type="common">Bacillus brevis</name>
    <dbReference type="NCBI Taxonomy" id="1393"/>
    <lineage>
        <taxon>Bacteria</taxon>
        <taxon>Bacillati</taxon>
        <taxon>Bacillota</taxon>
        <taxon>Bacilli</taxon>
        <taxon>Bacillales</taxon>
        <taxon>Paenibacillaceae</taxon>
        <taxon>Brevibacillus</taxon>
    </lineage>
</organism>
<evidence type="ECO:0000313" key="3">
    <source>
        <dbReference type="Proteomes" id="UP001256827"/>
    </source>
</evidence>
<feature type="transmembrane region" description="Helical" evidence="1">
    <location>
        <begin position="235"/>
        <end position="257"/>
    </location>
</feature>
<feature type="transmembrane region" description="Helical" evidence="1">
    <location>
        <begin position="54"/>
        <end position="86"/>
    </location>
</feature>
<keyword evidence="1" id="KW-1133">Transmembrane helix</keyword>
<keyword evidence="1" id="KW-0812">Transmembrane</keyword>
<feature type="transmembrane region" description="Helical" evidence="1">
    <location>
        <begin position="204"/>
        <end position="223"/>
    </location>
</feature>
<evidence type="ECO:0000256" key="1">
    <source>
        <dbReference type="SAM" id="Phobius"/>
    </source>
</evidence>
<feature type="transmembrane region" description="Helical" evidence="1">
    <location>
        <begin position="156"/>
        <end position="177"/>
    </location>
</feature>
<keyword evidence="1" id="KW-0472">Membrane</keyword>
<keyword evidence="3" id="KW-1185">Reference proteome</keyword>
<feature type="transmembrane region" description="Helical" evidence="1">
    <location>
        <begin position="264"/>
        <end position="285"/>
    </location>
</feature>
<reference evidence="2 3" key="1">
    <citation type="submission" date="2023-09" db="EMBL/GenBank/DDBJ databases">
        <title>Complete Genome and Methylome dissection of Bacillus brevis NEB573 original source of BbsI restriction endonuclease.</title>
        <authorList>
            <person name="Fomenkov A."/>
            <person name="Roberts R.D."/>
        </authorList>
    </citation>
    <scope>NUCLEOTIDE SEQUENCE [LARGE SCALE GENOMIC DNA]</scope>
    <source>
        <strain evidence="2 3">NEB573</strain>
    </source>
</reference>
<gene>
    <name evidence="2" type="ORF">RGB73_29900</name>
</gene>
<accession>A0ABY9T4I9</accession>
<evidence type="ECO:0000313" key="2">
    <source>
        <dbReference type="EMBL" id="WNC14823.1"/>
    </source>
</evidence>
<dbReference type="EMBL" id="CP134050">
    <property type="protein sequence ID" value="WNC14823.1"/>
    <property type="molecule type" value="Genomic_DNA"/>
</dbReference>
<protein>
    <submittedName>
        <fullName evidence="2">DUF2232 domain-containing protein</fullName>
    </submittedName>
</protein>